<name>A0A645CYJ1_9ZZZZ</name>
<evidence type="ECO:0000313" key="1">
    <source>
        <dbReference type="EMBL" id="MPM81979.1"/>
    </source>
</evidence>
<reference evidence="1" key="1">
    <citation type="submission" date="2019-08" db="EMBL/GenBank/DDBJ databases">
        <authorList>
            <person name="Kucharzyk K."/>
            <person name="Murdoch R.W."/>
            <person name="Higgins S."/>
            <person name="Loffler F."/>
        </authorList>
    </citation>
    <scope>NUCLEOTIDE SEQUENCE</scope>
</reference>
<sequence>MLGKFPERPVKHDLFGGMLRYASSKIVDNDDAGTPAEECEAVGRCLKPAFHRHIGVCADEYVLRIRQAGHEYRHISELASIGIADGQLLAGPIKLSNVSGDVSPDDGNIVGIAPDMVFLAEARVLVGALIGFNRLDDVFFPQNGHLHGSVARHFVVDLFVVDGRVELDLLRLSSYQLIRFGVGKILNILPSNIALLRELHDVLHRRSGAAASVCSFLQTQTAGTMAEHIAVANTTH</sequence>
<organism evidence="1">
    <name type="scientific">bioreactor metagenome</name>
    <dbReference type="NCBI Taxonomy" id="1076179"/>
    <lineage>
        <taxon>unclassified sequences</taxon>
        <taxon>metagenomes</taxon>
        <taxon>ecological metagenomes</taxon>
    </lineage>
</organism>
<comment type="caution">
    <text evidence="1">The sequence shown here is derived from an EMBL/GenBank/DDBJ whole genome shotgun (WGS) entry which is preliminary data.</text>
</comment>
<gene>
    <name evidence="1" type="ORF">SDC9_129037</name>
</gene>
<dbReference type="AlphaFoldDB" id="A0A645CYJ1"/>
<proteinExistence type="predicted"/>
<dbReference type="EMBL" id="VSSQ01031185">
    <property type="protein sequence ID" value="MPM81979.1"/>
    <property type="molecule type" value="Genomic_DNA"/>
</dbReference>
<accession>A0A645CYJ1</accession>
<protein>
    <submittedName>
        <fullName evidence="1">Uncharacterized protein</fullName>
    </submittedName>
</protein>